<dbReference type="Pfam" id="PF03401">
    <property type="entry name" value="TctC"/>
    <property type="match status" value="1"/>
</dbReference>
<dbReference type="AlphaFoldDB" id="A0A7Y9IYQ0"/>
<protein>
    <submittedName>
        <fullName evidence="3">Tripartite-type tricarboxylate transporter receptor subunit TctC</fullName>
    </submittedName>
</protein>
<keyword evidence="4" id="KW-1185">Reference proteome</keyword>
<dbReference type="PANTHER" id="PTHR42928:SF5">
    <property type="entry name" value="BLR1237 PROTEIN"/>
    <property type="match status" value="1"/>
</dbReference>
<sequence length="327" mass="34418">MSSFAIWGRAALCAAALTAMSPVASSADSPYPHHAIRFLINQPPGGATDQFARMVASKLAESLGQNVIAENRGGAGGIIAADALMKSPPDGYTLLFGSSSLATLVPLIYKNLPYKPDDMQPVGALASYAMFLLVNPALPVTSVSELIALAKEKPGTLSFASGGNGATGHLAGERLRSMANIDVTHIPYKGNVLGQQDVMAGRVSFMFDFHPTSIAAVQAGRLRMLASTGKERSLLTPDVPTLDESGLPGFNIVSWYAVFAPPGTPRPIVDALNRALIAMTRTPDMQAKLRAQAFEAMELTPEEITARIQAEMAMLAPIVKQAGITAN</sequence>
<dbReference type="SUPFAM" id="SSF53850">
    <property type="entry name" value="Periplasmic binding protein-like II"/>
    <property type="match status" value="1"/>
</dbReference>
<gene>
    <name evidence="3" type="ORF">FHW18_004738</name>
</gene>
<comment type="caution">
    <text evidence="3">The sequence shown here is derived from an EMBL/GenBank/DDBJ whole genome shotgun (WGS) entry which is preliminary data.</text>
</comment>
<dbReference type="Gene3D" id="3.40.190.10">
    <property type="entry name" value="Periplasmic binding protein-like II"/>
    <property type="match status" value="1"/>
</dbReference>
<comment type="similarity">
    <text evidence="1">Belongs to the UPF0065 (bug) family.</text>
</comment>
<name>A0A7Y9IYQ0_9BURK</name>
<keyword evidence="3" id="KW-0675">Receptor</keyword>
<dbReference type="EMBL" id="JACBYR010000002">
    <property type="protein sequence ID" value="NYE85431.1"/>
    <property type="molecule type" value="Genomic_DNA"/>
</dbReference>
<dbReference type="CDD" id="cd07012">
    <property type="entry name" value="PBP2_Bug_TTT"/>
    <property type="match status" value="1"/>
</dbReference>
<evidence type="ECO:0000313" key="4">
    <source>
        <dbReference type="Proteomes" id="UP000542125"/>
    </source>
</evidence>
<evidence type="ECO:0000313" key="3">
    <source>
        <dbReference type="EMBL" id="NYE85431.1"/>
    </source>
</evidence>
<dbReference type="PANTHER" id="PTHR42928">
    <property type="entry name" value="TRICARBOXYLATE-BINDING PROTEIN"/>
    <property type="match status" value="1"/>
</dbReference>
<dbReference type="Proteomes" id="UP000542125">
    <property type="component" value="Unassembled WGS sequence"/>
</dbReference>
<feature type="signal peptide" evidence="2">
    <location>
        <begin position="1"/>
        <end position="26"/>
    </location>
</feature>
<dbReference type="PIRSF" id="PIRSF017082">
    <property type="entry name" value="YflP"/>
    <property type="match status" value="1"/>
</dbReference>
<organism evidence="3 4">
    <name type="scientific">Pigmentiphaga litoralis</name>
    <dbReference type="NCBI Taxonomy" id="516702"/>
    <lineage>
        <taxon>Bacteria</taxon>
        <taxon>Pseudomonadati</taxon>
        <taxon>Pseudomonadota</taxon>
        <taxon>Betaproteobacteria</taxon>
        <taxon>Burkholderiales</taxon>
        <taxon>Alcaligenaceae</taxon>
        <taxon>Pigmentiphaga</taxon>
    </lineage>
</organism>
<keyword evidence="2" id="KW-0732">Signal</keyword>
<reference evidence="3 4" key="1">
    <citation type="submission" date="2020-07" db="EMBL/GenBank/DDBJ databases">
        <title>Genomic Encyclopedia of Type Strains, Phase IV (KMG-V): Genome sequencing to study the core and pangenomes of soil and plant-associated prokaryotes.</title>
        <authorList>
            <person name="Whitman W."/>
        </authorList>
    </citation>
    <scope>NUCLEOTIDE SEQUENCE [LARGE SCALE GENOMIC DNA]</scope>
    <source>
        <strain evidence="3 4">SAS40</strain>
    </source>
</reference>
<evidence type="ECO:0000256" key="1">
    <source>
        <dbReference type="ARBA" id="ARBA00006987"/>
    </source>
</evidence>
<dbReference type="InterPro" id="IPR005064">
    <property type="entry name" value="BUG"/>
</dbReference>
<proteinExistence type="inferred from homology"/>
<feature type="chain" id="PRO_5030746136" evidence="2">
    <location>
        <begin position="27"/>
        <end position="327"/>
    </location>
</feature>
<dbReference type="RefSeq" id="WP_179589382.1">
    <property type="nucleotide sequence ID" value="NZ_JACBYR010000002.1"/>
</dbReference>
<accession>A0A7Y9IYQ0</accession>
<dbReference type="Gene3D" id="3.40.190.150">
    <property type="entry name" value="Bordetella uptake gene, domain 1"/>
    <property type="match status" value="1"/>
</dbReference>
<dbReference type="InterPro" id="IPR042100">
    <property type="entry name" value="Bug_dom1"/>
</dbReference>
<evidence type="ECO:0000256" key="2">
    <source>
        <dbReference type="SAM" id="SignalP"/>
    </source>
</evidence>